<dbReference type="STRING" id="37546.A0A1B0G4J6"/>
<proteinExistence type="predicted"/>
<reference evidence="3" key="1">
    <citation type="submission" date="2020-05" db="UniProtKB">
        <authorList>
            <consortium name="EnsemblMetazoa"/>
        </authorList>
    </citation>
    <scope>IDENTIFICATION</scope>
    <source>
        <strain evidence="3">Yale</strain>
    </source>
</reference>
<dbReference type="VEuPathDB" id="VectorBase:GMOY008243"/>
<name>A0A1B0G4J6_GLOMM</name>
<dbReference type="InterPro" id="IPR056518">
    <property type="entry name" value="HEAT_Ints3_C"/>
</dbReference>
<feature type="compositionally biased region" description="Basic and acidic residues" evidence="1">
    <location>
        <begin position="142"/>
        <end position="157"/>
    </location>
</feature>
<evidence type="ECO:0000256" key="1">
    <source>
        <dbReference type="SAM" id="MobiDB-lite"/>
    </source>
</evidence>
<sequence>MLQDLLPELESANHPEAFDYMLLLLKNEEPTNELIRLLLNKQTKTRGDPFATSALRFCCQRGEEKLSEIIASLLTSKYPSSSPNKRKRPLKGRSAVNRSPSADQVLNHLEHYRKSCRHGTGTGLDLFALAAEDETTAVGRRGGSDRDRKQPSSKKDTSNQSNSNKKNSDPVKTIYSSDEDSSE</sequence>
<evidence type="ECO:0000259" key="2">
    <source>
        <dbReference type="Pfam" id="PF24566"/>
    </source>
</evidence>
<organism evidence="3 4">
    <name type="scientific">Glossina morsitans morsitans</name>
    <name type="common">Savannah tsetse fly</name>
    <dbReference type="NCBI Taxonomy" id="37546"/>
    <lineage>
        <taxon>Eukaryota</taxon>
        <taxon>Metazoa</taxon>
        <taxon>Ecdysozoa</taxon>
        <taxon>Arthropoda</taxon>
        <taxon>Hexapoda</taxon>
        <taxon>Insecta</taxon>
        <taxon>Pterygota</taxon>
        <taxon>Neoptera</taxon>
        <taxon>Endopterygota</taxon>
        <taxon>Diptera</taxon>
        <taxon>Brachycera</taxon>
        <taxon>Muscomorpha</taxon>
        <taxon>Hippoboscoidea</taxon>
        <taxon>Glossinidae</taxon>
        <taxon>Glossina</taxon>
    </lineage>
</organism>
<feature type="region of interest" description="Disordered" evidence="1">
    <location>
        <begin position="135"/>
        <end position="183"/>
    </location>
</feature>
<feature type="region of interest" description="Disordered" evidence="1">
    <location>
        <begin position="77"/>
        <end position="103"/>
    </location>
</feature>
<keyword evidence="4" id="KW-1185">Reference proteome</keyword>
<evidence type="ECO:0000313" key="3">
    <source>
        <dbReference type="EnsemblMetazoa" id="GMOY008243-PA"/>
    </source>
</evidence>
<protein>
    <recommendedName>
        <fullName evidence="2">Ints3-like C-terminal domain-containing protein</fullName>
    </recommendedName>
</protein>
<dbReference type="AlphaFoldDB" id="A0A1B0G4J6"/>
<feature type="domain" description="Ints3-like C-terminal" evidence="2">
    <location>
        <begin position="5"/>
        <end position="118"/>
    </location>
</feature>
<dbReference type="EnsemblMetazoa" id="GMOY008243-RA">
    <property type="protein sequence ID" value="GMOY008243-PA"/>
    <property type="gene ID" value="GMOY008243"/>
</dbReference>
<accession>A0A1B0G4J6</accession>
<evidence type="ECO:0000313" key="4">
    <source>
        <dbReference type="Proteomes" id="UP000092444"/>
    </source>
</evidence>
<dbReference type="EMBL" id="CCAG010013810">
    <property type="status" value="NOT_ANNOTATED_CDS"/>
    <property type="molecule type" value="Genomic_DNA"/>
</dbReference>
<dbReference type="Pfam" id="PF24566">
    <property type="entry name" value="HEAT_Ints3_C"/>
    <property type="match status" value="1"/>
</dbReference>
<dbReference type="Proteomes" id="UP000092444">
    <property type="component" value="Unassembled WGS sequence"/>
</dbReference>